<keyword evidence="11" id="KW-1185">Reference proteome</keyword>
<evidence type="ECO:0000256" key="8">
    <source>
        <dbReference type="ARBA" id="ARBA00023136"/>
    </source>
</evidence>
<dbReference type="PANTHER" id="PTHR42982">
    <property type="entry name" value="SEC-INDEPENDENT PROTEIN TRANSLOCASE PROTEIN TATA"/>
    <property type="match status" value="1"/>
</dbReference>
<name>A0A0C2V8E5_9BACL</name>
<comment type="caution">
    <text evidence="10">The sequence shown here is derived from an EMBL/GenBank/DDBJ whole genome shotgun (WGS) entry which is preliminary data.</text>
</comment>
<comment type="function">
    <text evidence="9">Part of the twin-arginine translocation (Tat) system that transports large folded proteins containing a characteristic twin-arginine motif in their signal peptide across membranes. TatA could form the protein-conducting channel of the Tat system.</text>
</comment>
<dbReference type="AlphaFoldDB" id="A0A0C2V8E5"/>
<dbReference type="PANTHER" id="PTHR42982:SF1">
    <property type="entry name" value="SEC-INDEPENDENT PROTEIN TRANSLOCASE PROTEIN TATA"/>
    <property type="match status" value="1"/>
</dbReference>
<dbReference type="NCBIfam" id="TIGR01411">
    <property type="entry name" value="tatAE"/>
    <property type="match status" value="1"/>
</dbReference>
<evidence type="ECO:0000256" key="5">
    <source>
        <dbReference type="ARBA" id="ARBA00022927"/>
    </source>
</evidence>
<dbReference type="Proteomes" id="UP000031938">
    <property type="component" value="Unassembled WGS sequence"/>
</dbReference>
<dbReference type="PATRIC" id="fig|889306.3.peg.2788"/>
<keyword evidence="6 9" id="KW-1133">Transmembrane helix</keyword>
<comment type="subcellular location">
    <subcellularLocation>
        <location evidence="1 9">Cell membrane</location>
        <topology evidence="1 9">Single-pass membrane protein</topology>
    </subcellularLocation>
</comment>
<dbReference type="HAMAP" id="MF_00236">
    <property type="entry name" value="TatA_E"/>
    <property type="match status" value="1"/>
</dbReference>
<evidence type="ECO:0000256" key="4">
    <source>
        <dbReference type="ARBA" id="ARBA00022692"/>
    </source>
</evidence>
<comment type="similarity">
    <text evidence="9">Belongs to the TatA/E family.</text>
</comment>
<keyword evidence="3 9" id="KW-1003">Cell membrane</keyword>
<dbReference type="GO" id="GO:0033281">
    <property type="term" value="C:TAT protein transport complex"/>
    <property type="evidence" value="ECO:0007669"/>
    <property type="project" value="UniProtKB-UniRule"/>
</dbReference>
<keyword evidence="8 9" id="KW-0472">Membrane</keyword>
<dbReference type="InterPro" id="IPR003369">
    <property type="entry name" value="TatA/B/E"/>
</dbReference>
<keyword evidence="7 9" id="KW-0811">Translocation</keyword>
<dbReference type="RefSeq" id="WP_041089532.1">
    <property type="nucleotide sequence ID" value="NZ_JXRP01000018.1"/>
</dbReference>
<dbReference type="Pfam" id="PF02416">
    <property type="entry name" value="TatA_B_E"/>
    <property type="match status" value="1"/>
</dbReference>
<dbReference type="NCBIfam" id="NF011430">
    <property type="entry name" value="PRK14861.1"/>
    <property type="match status" value="1"/>
</dbReference>
<evidence type="ECO:0000256" key="3">
    <source>
        <dbReference type="ARBA" id="ARBA00022475"/>
    </source>
</evidence>
<organism evidence="10 11">
    <name type="scientific">Jeotgalibacillus soli</name>
    <dbReference type="NCBI Taxonomy" id="889306"/>
    <lineage>
        <taxon>Bacteria</taxon>
        <taxon>Bacillati</taxon>
        <taxon>Bacillota</taxon>
        <taxon>Bacilli</taxon>
        <taxon>Bacillales</taxon>
        <taxon>Caryophanaceae</taxon>
        <taxon>Jeotgalibacillus</taxon>
    </lineage>
</organism>
<dbReference type="OrthoDB" id="9800908at2"/>
<comment type="subunit">
    <text evidence="9">Forms a complex with TatC.</text>
</comment>
<dbReference type="EMBL" id="JXRP01000018">
    <property type="protein sequence ID" value="KIL45232.1"/>
    <property type="molecule type" value="Genomic_DNA"/>
</dbReference>
<keyword evidence="4 9" id="KW-0812">Transmembrane</keyword>
<reference evidence="10 11" key="1">
    <citation type="submission" date="2015-01" db="EMBL/GenBank/DDBJ databases">
        <title>Genome sequencing of Jeotgalibacillus soli.</title>
        <authorList>
            <person name="Goh K.M."/>
            <person name="Chan K.-G."/>
            <person name="Yaakop A.S."/>
            <person name="Ee R."/>
            <person name="Gan H.M."/>
            <person name="Chan C.S."/>
        </authorList>
    </citation>
    <scope>NUCLEOTIDE SEQUENCE [LARGE SCALE GENOMIC DNA]</scope>
    <source>
        <strain evidence="10 11">P9</strain>
    </source>
</reference>
<sequence length="51" mass="5456">MVGPGSMVLIGAVALLIFGPKKLPEIGRAAGETLKEFKKSTKNILEDDDKK</sequence>
<dbReference type="GO" id="GO:0008320">
    <property type="term" value="F:protein transmembrane transporter activity"/>
    <property type="evidence" value="ECO:0007669"/>
    <property type="project" value="UniProtKB-UniRule"/>
</dbReference>
<keyword evidence="5 9" id="KW-0653">Protein transport</keyword>
<keyword evidence="2 9" id="KW-0813">Transport</keyword>
<protein>
    <recommendedName>
        <fullName evidence="9">Sec-independent protein translocase protein TatA</fullName>
    </recommendedName>
</protein>
<accession>A0A0C2V8E5</accession>
<evidence type="ECO:0000313" key="10">
    <source>
        <dbReference type="EMBL" id="KIL45232.1"/>
    </source>
</evidence>
<gene>
    <name evidence="9" type="primary">tatA</name>
    <name evidence="10" type="ORF">KP78_27760</name>
</gene>
<dbReference type="Gene3D" id="1.20.5.3310">
    <property type="match status" value="1"/>
</dbReference>
<evidence type="ECO:0000256" key="1">
    <source>
        <dbReference type="ARBA" id="ARBA00004162"/>
    </source>
</evidence>
<evidence type="ECO:0000256" key="9">
    <source>
        <dbReference type="HAMAP-Rule" id="MF_00236"/>
    </source>
</evidence>
<evidence type="ECO:0000256" key="7">
    <source>
        <dbReference type="ARBA" id="ARBA00023010"/>
    </source>
</evidence>
<evidence type="ECO:0000313" key="11">
    <source>
        <dbReference type="Proteomes" id="UP000031938"/>
    </source>
</evidence>
<evidence type="ECO:0000256" key="2">
    <source>
        <dbReference type="ARBA" id="ARBA00022448"/>
    </source>
</evidence>
<proteinExistence type="inferred from homology"/>
<evidence type="ECO:0000256" key="6">
    <source>
        <dbReference type="ARBA" id="ARBA00022989"/>
    </source>
</evidence>
<dbReference type="GO" id="GO:0043953">
    <property type="term" value="P:protein transport by the Tat complex"/>
    <property type="evidence" value="ECO:0007669"/>
    <property type="project" value="UniProtKB-UniRule"/>
</dbReference>
<dbReference type="InterPro" id="IPR006312">
    <property type="entry name" value="TatA/E"/>
</dbReference>
<dbReference type="STRING" id="889306.KP78_27760"/>